<dbReference type="GO" id="GO:0006285">
    <property type="term" value="P:base-excision repair, AP site formation"/>
    <property type="evidence" value="ECO:0007669"/>
    <property type="project" value="InterPro"/>
</dbReference>
<dbReference type="SMART" id="SM00987">
    <property type="entry name" value="UreE_C"/>
    <property type="match status" value="1"/>
</dbReference>
<feature type="domain" description="Uracil-DNA glycosylase-like" evidence="5">
    <location>
        <begin position="137"/>
        <end position="326"/>
    </location>
</feature>
<evidence type="ECO:0000313" key="7">
    <source>
        <dbReference type="Proteomes" id="UP000283895"/>
    </source>
</evidence>
<gene>
    <name evidence="6" type="ORF">VMCG_03647</name>
</gene>
<dbReference type="STRING" id="356882.A0A423WWE2"/>
<feature type="region of interest" description="Disordered" evidence="4">
    <location>
        <begin position="1"/>
        <end position="130"/>
    </location>
</feature>
<comment type="caution">
    <text evidence="6">The sequence shown here is derived from an EMBL/GenBank/DDBJ whole genome shotgun (WGS) entry which is preliminary data.</text>
</comment>
<dbReference type="GO" id="GO:0004844">
    <property type="term" value="F:uracil DNA N-glycosylase activity"/>
    <property type="evidence" value="ECO:0007669"/>
    <property type="project" value="TreeGrafter"/>
</dbReference>
<accession>A0A423WWE2</accession>
<protein>
    <recommendedName>
        <fullName evidence="5">Uracil-DNA glycosylase-like domain-containing protein</fullName>
    </recommendedName>
</protein>
<dbReference type="Proteomes" id="UP000283895">
    <property type="component" value="Unassembled WGS sequence"/>
</dbReference>
<dbReference type="SMART" id="SM00986">
    <property type="entry name" value="UDG"/>
    <property type="match status" value="1"/>
</dbReference>
<evidence type="ECO:0000313" key="6">
    <source>
        <dbReference type="EMBL" id="ROW07805.1"/>
    </source>
</evidence>
<dbReference type="PANTHER" id="PTHR12159:SF9">
    <property type="entry name" value="G_T MISMATCH-SPECIFIC THYMINE DNA GLYCOSYLASE"/>
    <property type="match status" value="1"/>
</dbReference>
<organism evidence="6 7">
    <name type="scientific">Cytospora schulzeri</name>
    <dbReference type="NCBI Taxonomy" id="448051"/>
    <lineage>
        <taxon>Eukaryota</taxon>
        <taxon>Fungi</taxon>
        <taxon>Dikarya</taxon>
        <taxon>Ascomycota</taxon>
        <taxon>Pezizomycotina</taxon>
        <taxon>Sordariomycetes</taxon>
        <taxon>Sordariomycetidae</taxon>
        <taxon>Diaporthales</taxon>
        <taxon>Cytosporaceae</taxon>
        <taxon>Cytospora</taxon>
    </lineage>
</organism>
<keyword evidence="3" id="KW-0234">DNA repair</keyword>
<dbReference type="InterPro" id="IPR015637">
    <property type="entry name" value="MUG/TDG"/>
</dbReference>
<dbReference type="EMBL" id="LKEA01000007">
    <property type="protein sequence ID" value="ROW07805.1"/>
    <property type="molecule type" value="Genomic_DNA"/>
</dbReference>
<evidence type="ECO:0000259" key="5">
    <source>
        <dbReference type="SMART" id="SM00986"/>
    </source>
</evidence>
<evidence type="ECO:0000256" key="3">
    <source>
        <dbReference type="ARBA" id="ARBA00023204"/>
    </source>
</evidence>
<proteinExistence type="predicted"/>
<keyword evidence="2" id="KW-0378">Hydrolase</keyword>
<dbReference type="Gene3D" id="3.40.470.10">
    <property type="entry name" value="Uracil-DNA glycosylase-like domain"/>
    <property type="match status" value="1"/>
</dbReference>
<dbReference type="InterPro" id="IPR005122">
    <property type="entry name" value="Uracil-DNA_glycosylase-like"/>
</dbReference>
<dbReference type="SUPFAM" id="SSF52141">
    <property type="entry name" value="Uracil-DNA glycosylase-like"/>
    <property type="match status" value="1"/>
</dbReference>
<dbReference type="PANTHER" id="PTHR12159">
    <property type="entry name" value="G/T AND G/U MISMATCH-SPECIFIC DNA GLYCOSYLASE"/>
    <property type="match status" value="1"/>
</dbReference>
<evidence type="ECO:0000256" key="4">
    <source>
        <dbReference type="SAM" id="MobiDB-lite"/>
    </source>
</evidence>
<evidence type="ECO:0000256" key="2">
    <source>
        <dbReference type="ARBA" id="ARBA00022801"/>
    </source>
</evidence>
<evidence type="ECO:0000256" key="1">
    <source>
        <dbReference type="ARBA" id="ARBA00022763"/>
    </source>
</evidence>
<feature type="compositionally biased region" description="Polar residues" evidence="4">
    <location>
        <begin position="1"/>
        <end position="13"/>
    </location>
</feature>
<dbReference type="InterPro" id="IPR036895">
    <property type="entry name" value="Uracil-DNA_glycosylase-like_sf"/>
</dbReference>
<dbReference type="FunFam" id="3.40.470.10:FF:000010">
    <property type="entry name" value="G/U mismatch-specific DNA glycosylase"/>
    <property type="match status" value="1"/>
</dbReference>
<sequence length="348" mass="38170">MGSFTANESTNVDSVPPPSSFKGRLDMETFRFKAGTASPAMQTTPRRSTRLSSTPSRTASPRKVNTDSSASPSRIRKRKATALTDASKEGGVEVETGAASTSASPPLTPQGPRSKKRNRQKSTYQPPSAYSHLPLLPDALAPNLLVLFIGLNPGVRTAQTGHAYNHPSNLFWKLMYSSGVLPVRCTAEEDRTLPARFQLGLTNIVSRPSRNGAELSKAEMDEGVSVLEDKARRWRPEVVCVVGKSIWESVWRVRHGKPIAKAEFKYGWQDESENMGRGGVVEDEQQEGVKYEGHWNGARVFVASSTSGLAATLRPEEKERIWRELGSWVETRRAEREAAAQAQGGHTP</sequence>
<dbReference type="Pfam" id="PF03167">
    <property type="entry name" value="UDG"/>
    <property type="match status" value="1"/>
</dbReference>
<dbReference type="OrthoDB" id="565731at2759"/>
<keyword evidence="1" id="KW-0227">DNA damage</keyword>
<dbReference type="CDD" id="cd10028">
    <property type="entry name" value="UDG-F2_TDG_MUG"/>
    <property type="match status" value="1"/>
</dbReference>
<dbReference type="AlphaFoldDB" id="A0A423WWE2"/>
<dbReference type="GO" id="GO:0008263">
    <property type="term" value="F:pyrimidine-specific mismatch base pair DNA N-glycosylase activity"/>
    <property type="evidence" value="ECO:0007669"/>
    <property type="project" value="TreeGrafter"/>
</dbReference>
<feature type="compositionally biased region" description="Low complexity" evidence="4">
    <location>
        <begin position="43"/>
        <end position="62"/>
    </location>
</feature>
<keyword evidence="7" id="KW-1185">Reference proteome</keyword>
<reference evidence="6 7" key="1">
    <citation type="submission" date="2015-09" db="EMBL/GenBank/DDBJ databases">
        <title>Host preference determinants of Valsa canker pathogens revealed by comparative genomics.</title>
        <authorList>
            <person name="Yin Z."/>
            <person name="Huang L."/>
        </authorList>
    </citation>
    <scope>NUCLEOTIDE SEQUENCE [LARGE SCALE GENOMIC DNA]</scope>
    <source>
        <strain evidence="6 7">03-1</strain>
    </source>
</reference>
<name>A0A423WWE2_9PEZI</name>